<reference evidence="1 2" key="1">
    <citation type="journal article" date="2015" name="Genome Announc.">
        <title>Complete Genome of Salmonella enterica Serovar Typhimurium T5-Like Siphophage Stitch.</title>
        <authorList>
            <person name="Grover J.M."/>
            <person name="Luna A.J."/>
            <person name="Wood T.L."/>
            <person name="Chamakura K.R."/>
            <person name="Kuty Everett G.F."/>
        </authorList>
    </citation>
    <scope>NUCLEOTIDE SEQUENCE [LARGE SCALE GENOMIC DNA]</scope>
</reference>
<dbReference type="GeneID" id="24598847"/>
<organism evidence="1 2">
    <name type="scientific">Salmonella phage Stitch</name>
    <dbReference type="NCBI Taxonomy" id="2991861"/>
    <lineage>
        <taxon>Viruses</taxon>
        <taxon>Duplodnaviria</taxon>
        <taxon>Heunggongvirae</taxon>
        <taxon>Uroviricota</taxon>
        <taxon>Caudoviricetes</taxon>
        <taxon>Demerecviridae</taxon>
        <taxon>Markadamsvirinae</taxon>
        <taxon>Epseptimavirus</taxon>
        <taxon>Epseptimavirus stitch</taxon>
    </lineage>
</organism>
<gene>
    <name evidence="1" type="ORF">CPT_Stitch151</name>
</gene>
<dbReference type="InterPro" id="IPR057970">
    <property type="entry name" value="T5_p143"/>
</dbReference>
<evidence type="ECO:0000313" key="2">
    <source>
        <dbReference type="Proteomes" id="UP000030204"/>
    </source>
</evidence>
<dbReference type="Proteomes" id="UP000030204">
    <property type="component" value="Segment"/>
</dbReference>
<dbReference type="EMBL" id="KM236244">
    <property type="protein sequence ID" value="AIW04102.1"/>
    <property type="molecule type" value="Genomic_DNA"/>
</dbReference>
<sequence>MALSDLARQIIKEQLDTAGRSENNKNTVVYTVETGLKDPTRDGTVAQVSFKFSKPVSQDLLNVRTASILKAVSSNLDLSGDLGALENLIQATAGKRSAVGKKRSTGRVQVNFGDPRDTEDGYSGAVTGASGRFVSNSNMRAILEIVAKEYLIKDMKKAGAPLKFRTGRFANSLKIKDVMLRDAETSKGAPELNVTYNYMVRPYSVFNPAVSTYRRLSLRPYPGARNPQKLIGEAIAKAARDLIHSRYKIKVNQGT</sequence>
<accession>A0A0A0RPU1</accession>
<evidence type="ECO:0008006" key="3">
    <source>
        <dbReference type="Google" id="ProtNLM"/>
    </source>
</evidence>
<dbReference type="Pfam" id="PF25747">
    <property type="entry name" value="T5_p143"/>
    <property type="match status" value="1"/>
</dbReference>
<name>A0A0A0RPU1_9CAUD</name>
<dbReference type="OrthoDB" id="16260at10239"/>
<protein>
    <recommendedName>
        <fullName evidence="3">Tail completion protein</fullName>
    </recommendedName>
</protein>
<dbReference type="RefSeq" id="YP_009146092.1">
    <property type="nucleotide sequence ID" value="NC_027297.1"/>
</dbReference>
<keyword evidence="2" id="KW-1185">Reference proteome</keyword>
<dbReference type="KEGG" id="vg:24598847"/>
<proteinExistence type="predicted"/>
<evidence type="ECO:0000313" key="1">
    <source>
        <dbReference type="EMBL" id="AIW04102.1"/>
    </source>
</evidence>